<dbReference type="WBParaSite" id="SSLN_0001257301-mRNA-1">
    <property type="protein sequence ID" value="SSLN_0001257301-mRNA-1"/>
    <property type="gene ID" value="SSLN_0001257301"/>
</dbReference>
<accession>A0A183T6M0</accession>
<evidence type="ECO:0000256" key="1">
    <source>
        <dbReference type="SAM" id="MobiDB-lite"/>
    </source>
</evidence>
<evidence type="ECO:0000313" key="4">
    <source>
        <dbReference type="WBParaSite" id="SSLN_0001257301-mRNA-1"/>
    </source>
</evidence>
<proteinExistence type="predicted"/>
<name>A0A183T6M0_SCHSO</name>
<sequence>MSLVGVGILRSGVVPLDEIRLISVGECSPEGGKTSGECSCGRLQLVHNSLLWLLEVGFFPVAIPRATVTTGGLNQVRVTGVVCASTPAGPGSQIAKYVVVKLKQTKIPQSPSPAPYPPGCSDNPRSNRPKRRTVLVARELARNKVDIAGLSETRFSELGQLEEGISDRLMSLRLPLRREQLATIINAYVPPMTSSDAARDTFYEDTHALLVTGLKVDK</sequence>
<reference evidence="4" key="1">
    <citation type="submission" date="2016-06" db="UniProtKB">
        <authorList>
            <consortium name="WormBaseParasite"/>
        </authorList>
    </citation>
    <scope>IDENTIFICATION</scope>
</reference>
<dbReference type="Proteomes" id="UP000275846">
    <property type="component" value="Unassembled WGS sequence"/>
</dbReference>
<evidence type="ECO:0000313" key="2">
    <source>
        <dbReference type="EMBL" id="VDL98503.1"/>
    </source>
</evidence>
<keyword evidence="3" id="KW-1185">Reference proteome</keyword>
<gene>
    <name evidence="2" type="ORF">SSLN_LOCUS12118</name>
</gene>
<dbReference type="EMBL" id="UYSU01037037">
    <property type="protein sequence ID" value="VDL98503.1"/>
    <property type="molecule type" value="Genomic_DNA"/>
</dbReference>
<feature type="region of interest" description="Disordered" evidence="1">
    <location>
        <begin position="107"/>
        <end position="129"/>
    </location>
</feature>
<protein>
    <submittedName>
        <fullName evidence="2 4">Uncharacterized protein</fullName>
    </submittedName>
</protein>
<evidence type="ECO:0000313" key="3">
    <source>
        <dbReference type="Proteomes" id="UP000275846"/>
    </source>
</evidence>
<dbReference type="AlphaFoldDB" id="A0A183T6M0"/>
<reference evidence="2 3" key="2">
    <citation type="submission" date="2018-11" db="EMBL/GenBank/DDBJ databases">
        <authorList>
            <consortium name="Pathogen Informatics"/>
        </authorList>
    </citation>
    <scope>NUCLEOTIDE SEQUENCE [LARGE SCALE GENOMIC DNA]</scope>
    <source>
        <strain evidence="2 3">NST_G2</strain>
    </source>
</reference>
<organism evidence="4">
    <name type="scientific">Schistocephalus solidus</name>
    <name type="common">Tapeworm</name>
    <dbReference type="NCBI Taxonomy" id="70667"/>
    <lineage>
        <taxon>Eukaryota</taxon>
        <taxon>Metazoa</taxon>
        <taxon>Spiralia</taxon>
        <taxon>Lophotrochozoa</taxon>
        <taxon>Platyhelminthes</taxon>
        <taxon>Cestoda</taxon>
        <taxon>Eucestoda</taxon>
        <taxon>Diphyllobothriidea</taxon>
        <taxon>Diphyllobothriidae</taxon>
        <taxon>Schistocephalus</taxon>
    </lineage>
</organism>